<accession>A0A1G6VUX5</accession>
<proteinExistence type="predicted"/>
<dbReference type="AlphaFoldDB" id="A0A1G6VUX5"/>
<gene>
    <name evidence="6" type="ORF">SAMN05216174_11377</name>
</gene>
<dbReference type="Gene3D" id="2.40.440.10">
    <property type="entry name" value="L,D-transpeptidase catalytic domain-like"/>
    <property type="match status" value="1"/>
</dbReference>
<dbReference type="GO" id="GO:0008360">
    <property type="term" value="P:regulation of cell shape"/>
    <property type="evidence" value="ECO:0007669"/>
    <property type="project" value="UniProtKB-KW"/>
</dbReference>
<dbReference type="SUPFAM" id="SSF141523">
    <property type="entry name" value="L,D-transpeptidase catalytic domain-like"/>
    <property type="match status" value="1"/>
</dbReference>
<evidence type="ECO:0000256" key="2">
    <source>
        <dbReference type="ARBA" id="ARBA00022679"/>
    </source>
</evidence>
<evidence type="ECO:0000256" key="1">
    <source>
        <dbReference type="ARBA" id="ARBA00004752"/>
    </source>
</evidence>
<dbReference type="EMBL" id="FMZZ01000013">
    <property type="protein sequence ID" value="SDD56636.1"/>
    <property type="molecule type" value="Genomic_DNA"/>
</dbReference>
<evidence type="ECO:0000256" key="5">
    <source>
        <dbReference type="ARBA" id="ARBA00023316"/>
    </source>
</evidence>
<dbReference type="GO" id="GO:0016740">
    <property type="term" value="F:transferase activity"/>
    <property type="evidence" value="ECO:0007669"/>
    <property type="project" value="UniProtKB-KW"/>
</dbReference>
<keyword evidence="5" id="KW-0961">Cell wall biogenesis/degradation</keyword>
<dbReference type="RefSeq" id="WP_091454919.1">
    <property type="nucleotide sequence ID" value="NZ_FMZZ01000013.1"/>
</dbReference>
<comment type="pathway">
    <text evidence="1">Cell wall biogenesis; peptidoglycan biosynthesis.</text>
</comment>
<dbReference type="CDD" id="cd16913">
    <property type="entry name" value="YkuD_like"/>
    <property type="match status" value="1"/>
</dbReference>
<evidence type="ECO:0000256" key="3">
    <source>
        <dbReference type="ARBA" id="ARBA00022960"/>
    </source>
</evidence>
<sequence length="244" mass="25565">MSSENVVIGRDLARLPVADWSACLPALPPDDHAHEPATGARLGVLAPVPLHAAPGTPPVAELPAVISPEVRTWLPVIGGQPGWVHVLVPCAPDGRTGWVELGPDVLVVAHLVHLVVDIGERTVTLHHGRSAQSWHCEFGERWPFRATVGWPCGVGNATHPTPRGRTFVLGDVHPRTGVVDHALLLAAHMPTHLGHGAGVEAVGVHTWPSASWGSAGTDGSLVVPPEAMPVLTEVARPGTAVLIH</sequence>
<name>A0A1G6VUX5_9PSEU</name>
<dbReference type="GO" id="GO:0071555">
    <property type="term" value="P:cell wall organization"/>
    <property type="evidence" value="ECO:0007669"/>
    <property type="project" value="UniProtKB-KW"/>
</dbReference>
<keyword evidence="4" id="KW-0573">Peptidoglycan synthesis</keyword>
<dbReference type="STRING" id="1271860.SAMN05216174_11377"/>
<evidence type="ECO:0000256" key="4">
    <source>
        <dbReference type="ARBA" id="ARBA00022984"/>
    </source>
</evidence>
<reference evidence="7" key="1">
    <citation type="submission" date="2016-10" db="EMBL/GenBank/DDBJ databases">
        <authorList>
            <person name="Varghese N."/>
            <person name="Submissions S."/>
        </authorList>
    </citation>
    <scope>NUCLEOTIDE SEQUENCE [LARGE SCALE GENOMIC DNA]</scope>
    <source>
        <strain evidence="7">IBRC-M 10403</strain>
    </source>
</reference>
<dbReference type="InterPro" id="IPR038063">
    <property type="entry name" value="Transpep_catalytic_dom"/>
</dbReference>
<evidence type="ECO:0000313" key="6">
    <source>
        <dbReference type="EMBL" id="SDD56636.1"/>
    </source>
</evidence>
<keyword evidence="2" id="KW-0808">Transferase</keyword>
<keyword evidence="3" id="KW-0133">Cell shape</keyword>
<dbReference type="InterPro" id="IPR005490">
    <property type="entry name" value="LD_TPept_cat_dom"/>
</dbReference>
<dbReference type="GO" id="GO:0009252">
    <property type="term" value="P:peptidoglycan biosynthetic process"/>
    <property type="evidence" value="ECO:0007669"/>
    <property type="project" value="UniProtKB-UniPathway"/>
</dbReference>
<organism evidence="6 7">
    <name type="scientific">Actinokineospora iranica</name>
    <dbReference type="NCBI Taxonomy" id="1271860"/>
    <lineage>
        <taxon>Bacteria</taxon>
        <taxon>Bacillati</taxon>
        <taxon>Actinomycetota</taxon>
        <taxon>Actinomycetes</taxon>
        <taxon>Pseudonocardiales</taxon>
        <taxon>Pseudonocardiaceae</taxon>
        <taxon>Actinokineospora</taxon>
    </lineage>
</organism>
<evidence type="ECO:0000313" key="7">
    <source>
        <dbReference type="Proteomes" id="UP000199501"/>
    </source>
</evidence>
<dbReference type="OrthoDB" id="5243103at2"/>
<protein>
    <submittedName>
        <fullName evidence="6">Uncharacterized protein</fullName>
    </submittedName>
</protein>
<keyword evidence="7" id="KW-1185">Reference proteome</keyword>
<dbReference type="Proteomes" id="UP000199501">
    <property type="component" value="Unassembled WGS sequence"/>
</dbReference>
<dbReference type="UniPathway" id="UPA00219"/>